<comment type="caution">
    <text evidence="4">The sequence shown here is derived from an EMBL/GenBank/DDBJ whole genome shotgun (WGS) entry which is preliminary data.</text>
</comment>
<dbReference type="InterPro" id="IPR002104">
    <property type="entry name" value="Integrase_catalytic"/>
</dbReference>
<evidence type="ECO:0000313" key="4">
    <source>
        <dbReference type="EMBL" id="THD07143.1"/>
    </source>
</evidence>
<dbReference type="STRING" id="993689.GCA_002077135_02542"/>
<evidence type="ECO:0000256" key="1">
    <source>
        <dbReference type="ARBA" id="ARBA00023172"/>
    </source>
</evidence>
<dbReference type="GO" id="GO:0006310">
    <property type="term" value="P:DNA recombination"/>
    <property type="evidence" value="ECO:0007669"/>
    <property type="project" value="UniProtKB-KW"/>
</dbReference>
<feature type="compositionally biased region" description="Basic and acidic residues" evidence="2">
    <location>
        <begin position="203"/>
        <end position="215"/>
    </location>
</feature>
<feature type="domain" description="Tyr recombinase" evidence="3">
    <location>
        <begin position="1211"/>
        <end position="1438"/>
    </location>
</feature>
<name>A0A4S3KEZ8_9GAMM</name>
<evidence type="ECO:0000313" key="5">
    <source>
        <dbReference type="Proteomes" id="UP000307749"/>
    </source>
</evidence>
<dbReference type="SUPFAM" id="SSF56349">
    <property type="entry name" value="DNA breaking-rejoining enzymes"/>
    <property type="match status" value="1"/>
</dbReference>
<feature type="region of interest" description="Disordered" evidence="2">
    <location>
        <begin position="202"/>
        <end position="229"/>
    </location>
</feature>
<evidence type="ECO:0000256" key="2">
    <source>
        <dbReference type="SAM" id="MobiDB-lite"/>
    </source>
</evidence>
<feature type="compositionally biased region" description="Low complexity" evidence="2">
    <location>
        <begin position="725"/>
        <end position="744"/>
    </location>
</feature>
<keyword evidence="5" id="KW-1185">Reference proteome</keyword>
<protein>
    <recommendedName>
        <fullName evidence="3">Tyr recombinase domain-containing protein</fullName>
    </recommendedName>
</protein>
<feature type="region of interest" description="Disordered" evidence="2">
    <location>
        <begin position="722"/>
        <end position="744"/>
    </location>
</feature>
<dbReference type="EMBL" id="MWQO01000063">
    <property type="protein sequence ID" value="THD07143.1"/>
    <property type="molecule type" value="Genomic_DNA"/>
</dbReference>
<dbReference type="GO" id="GO:0003677">
    <property type="term" value="F:DNA binding"/>
    <property type="evidence" value="ECO:0007669"/>
    <property type="project" value="InterPro"/>
</dbReference>
<keyword evidence="1" id="KW-0233">DNA recombination</keyword>
<reference evidence="4 5" key="1">
    <citation type="submission" date="2017-02" db="EMBL/GenBank/DDBJ databases">
        <title>Whole genome sequencing of Metallibacterium scheffleri DSM 24874 (T).</title>
        <authorList>
            <person name="Kumar S."/>
            <person name="Patil P."/>
            <person name="Patil P.B."/>
        </authorList>
    </citation>
    <scope>NUCLEOTIDE SEQUENCE [LARGE SCALE GENOMIC DNA]</scope>
    <source>
        <strain evidence="4 5">DSM 24874</strain>
    </source>
</reference>
<dbReference type="Proteomes" id="UP000307749">
    <property type="component" value="Unassembled WGS sequence"/>
</dbReference>
<dbReference type="InterPro" id="IPR011010">
    <property type="entry name" value="DNA_brk_join_enz"/>
</dbReference>
<sequence>MRTAPGLNFCAFQPAHRKPGAWLKSASAHTAQYLSSETARLLDHRYGHRLYGAYLALRHLAVDEPEARERLALLVEVLGEPGEVQSRELTVLVRLARLAGGGAGEGFLRHHAIEKMGMSAEALKEGIAQVKRTVPRDFARLLIAIWGAVLDREAGLRVTSGRGAGIRSISRPQIRRGQRLTEVLLAADEGEVHSGTVVEFFPVEERPAERPRTVDPDEDDPEEPREQPGLSLFLADDADLLKGYYAAKGIQNAIEYDNAQLHWNKWTLSGSAVRAVVELVTGSGDAAGEPLAREARLAIGLSLLTGRALEEVARPPIEDGVPELARDVAVAISRRQHRVHVRAGQPELRRPPAAPPPFCRPRSTTLSLPLPQAWRPLLDSIQDPRPRSPKAVVAQAHRLLRDLAPELRVTAKGVRSALLRTLNVQTRGDLGALGVVTAGAEANARNIIHYAAYPHAQIEGWWRDAAASLVGALPEASAPAVPDAWIGAQHAFDEAALAAYFAEVKSRMRAAEARRDWPRAFNLMTLYLSYWLGLGLAHRRSLAPVPRIILAGDWALVADKHRADRSTDRLVPLTRGLRGQIEAYVALASELAIAVPALDPLVVSEQGTEVRLQYIFPKTSGRRRDVVPYQPKYQEKDEQLTPLPANWGRKVVRSWSGHLPGRFRDAELGHWVRGRHAWDATSTFDSGRFQAAWLELQEALEQRLGFVPMTLAERARAPRPRTLIPAPTAGRAAAKAPAPAKETTPGLDARAFLSSADSHRLEAMEQDTATATDRAPAALALAREVVRAQQCEPVERQRAVAESVCQYLRTKWKVPIFVARPRPLFANKVLLDGDALQTLAYLEAHVLPAFARDLAGLPPRPSAPGAESKDDGSPLELGRLLMLAIWRLGLTRWGLIDAWLRELKAGAPILAHGPNRALVFRVKREGAPETMQRTVFLDDFSCAYLTIEQETIQTVLLPALFKRPSASHRRARAEKCLNAYLARIGAGDHTVTLAAMTAAATQHLMVHGAPILAAYARGSLETEDLGDGELRRLAGLEPGRRSGAGVDEGLPATRAPALGEADLPTDVLHRVPVMEALGWHKTPYRGEWLRQVGEYRTGTPAERLLRSFALWLIHATTEPAEHRVNAHQKRSVVNRVRVIACALLGLSEQTPDWRAFDQDILVQLQEISREQFPDRLQHGAWFQFHRFLSDEKADHAGFAIGVLGAAPERAVSAKILSAEELRHLHARLLSATSGIGNAALRTSAQRHVELMATFGLRRAESAHLRAVDVQEDLCRVQAYGDHTLKTAWADRVLPIGFAEEGTRAWMQVATEQRYQKLIDPDADTSADPNNFYDALSRLIKAVTRDDSMGSHHLRHTLVSRLVLTLLWRPAGLDGLRGALPWLEGLKIGEARMQGLLGPEGDAGQGLRAVAALVGHSHPNTTIRHYTHVLCVALHGVLHKLDGLDMRRSFEQRLGGRATIHRWVAEIREADDASGDATTQRHRLNRALRDRIEQRLNDAGIDRDETPLSPLPEIELRTGEGEARDGIHFEGVELVDRSLRDGHRLVSVEEEAAYRAGLERLSCIRSGKKGSAMPRHVLALCHGTNWVPPALAARSATTAAVMLCRWLEDLRTGKEEDFRWLIGKWMYTSERERGRMLLVDDTEIARARRLGDSASVRIEVSQSTVALRDLGGDTKPVPRMRIKCVDDLGKSITRDTVAVRWVMTYVAARWGLQAECPP</sequence>
<dbReference type="GO" id="GO:0015074">
    <property type="term" value="P:DNA integration"/>
    <property type="evidence" value="ECO:0007669"/>
    <property type="project" value="InterPro"/>
</dbReference>
<gene>
    <name evidence="4" type="ORF">B1806_15290</name>
</gene>
<proteinExistence type="predicted"/>
<dbReference type="PROSITE" id="PS51898">
    <property type="entry name" value="TYR_RECOMBINASE"/>
    <property type="match status" value="1"/>
</dbReference>
<evidence type="ECO:0000259" key="3">
    <source>
        <dbReference type="PROSITE" id="PS51898"/>
    </source>
</evidence>
<accession>A0A4S3KEZ8</accession>
<dbReference type="Gene3D" id="1.10.443.10">
    <property type="entry name" value="Intergrase catalytic core"/>
    <property type="match status" value="1"/>
</dbReference>
<organism evidence="4 5">
    <name type="scientific">Metallibacterium scheffleri</name>
    <dbReference type="NCBI Taxonomy" id="993689"/>
    <lineage>
        <taxon>Bacteria</taxon>
        <taxon>Pseudomonadati</taxon>
        <taxon>Pseudomonadota</taxon>
        <taxon>Gammaproteobacteria</taxon>
        <taxon>Lysobacterales</taxon>
        <taxon>Rhodanobacteraceae</taxon>
        <taxon>Metallibacterium</taxon>
    </lineage>
</organism>
<dbReference type="InterPro" id="IPR013762">
    <property type="entry name" value="Integrase-like_cat_sf"/>
</dbReference>